<evidence type="ECO:0000256" key="2">
    <source>
        <dbReference type="ARBA" id="ARBA00022737"/>
    </source>
</evidence>
<gene>
    <name evidence="5" type="ORF">OHC33_006290</name>
</gene>
<dbReference type="Pfam" id="PF24681">
    <property type="entry name" value="Kelch_KLHDC2_KLHL20_DRC7"/>
    <property type="match status" value="1"/>
</dbReference>
<protein>
    <recommendedName>
        <fullName evidence="7">Kelch repeat protein</fullName>
    </recommendedName>
</protein>
<dbReference type="Proteomes" id="UP001316803">
    <property type="component" value="Unassembled WGS sequence"/>
</dbReference>
<reference evidence="5 6" key="1">
    <citation type="submission" date="2022-12" db="EMBL/GenBank/DDBJ databases">
        <title>Genomic features and morphological characterization of a novel Knufia sp. strain isolated from spacecraft assembly facility.</title>
        <authorList>
            <person name="Teixeira M."/>
            <person name="Chander A.M."/>
            <person name="Stajich J.E."/>
            <person name="Venkateswaran K."/>
        </authorList>
    </citation>
    <scope>NUCLEOTIDE SEQUENCE [LARGE SCALE GENOMIC DNA]</scope>
    <source>
        <strain evidence="5 6">FJI-L2-BK-P2</strain>
    </source>
</reference>
<evidence type="ECO:0000256" key="3">
    <source>
        <dbReference type="SAM" id="MobiDB-lite"/>
    </source>
</evidence>
<keyword evidence="2" id="KW-0677">Repeat</keyword>
<accession>A0AAN8EDA3</accession>
<keyword evidence="6" id="KW-1185">Reference proteome</keyword>
<feature type="signal peptide" evidence="4">
    <location>
        <begin position="1"/>
        <end position="18"/>
    </location>
</feature>
<organism evidence="5 6">
    <name type="scientific">Knufia fluminis</name>
    <dbReference type="NCBI Taxonomy" id="191047"/>
    <lineage>
        <taxon>Eukaryota</taxon>
        <taxon>Fungi</taxon>
        <taxon>Dikarya</taxon>
        <taxon>Ascomycota</taxon>
        <taxon>Pezizomycotina</taxon>
        <taxon>Eurotiomycetes</taxon>
        <taxon>Chaetothyriomycetidae</taxon>
        <taxon>Chaetothyriales</taxon>
        <taxon>Trichomeriaceae</taxon>
        <taxon>Knufia</taxon>
    </lineage>
</organism>
<feature type="region of interest" description="Disordered" evidence="3">
    <location>
        <begin position="134"/>
        <end position="154"/>
    </location>
</feature>
<dbReference type="PANTHER" id="PTHR46093:SF18">
    <property type="entry name" value="FIBRONECTIN TYPE-III DOMAIN-CONTAINING PROTEIN"/>
    <property type="match status" value="1"/>
</dbReference>
<name>A0AAN8EDA3_9EURO</name>
<proteinExistence type="predicted"/>
<feature type="chain" id="PRO_5042881709" description="Kelch repeat protein" evidence="4">
    <location>
        <begin position="19"/>
        <end position="349"/>
    </location>
</feature>
<keyword evidence="4" id="KW-0732">Signal</keyword>
<dbReference type="SUPFAM" id="SSF117281">
    <property type="entry name" value="Kelch motif"/>
    <property type="match status" value="1"/>
</dbReference>
<feature type="compositionally biased region" description="Low complexity" evidence="3">
    <location>
        <begin position="134"/>
        <end position="148"/>
    </location>
</feature>
<evidence type="ECO:0000256" key="1">
    <source>
        <dbReference type="ARBA" id="ARBA00022441"/>
    </source>
</evidence>
<dbReference type="AlphaFoldDB" id="A0AAN8EDA3"/>
<dbReference type="Gene3D" id="2.120.10.80">
    <property type="entry name" value="Kelch-type beta propeller"/>
    <property type="match status" value="2"/>
</dbReference>
<evidence type="ECO:0000313" key="6">
    <source>
        <dbReference type="Proteomes" id="UP001316803"/>
    </source>
</evidence>
<comment type="caution">
    <text evidence="5">The sequence shown here is derived from an EMBL/GenBank/DDBJ whole genome shotgun (WGS) entry which is preliminary data.</text>
</comment>
<evidence type="ECO:0000256" key="4">
    <source>
        <dbReference type="SAM" id="SignalP"/>
    </source>
</evidence>
<keyword evidence="1" id="KW-0880">Kelch repeat</keyword>
<dbReference type="PANTHER" id="PTHR46093">
    <property type="entry name" value="ACYL-COA-BINDING DOMAIN-CONTAINING PROTEIN 5"/>
    <property type="match status" value="1"/>
</dbReference>
<sequence length="349" mass="37722">MAHLFLVSFFSLLSCVVSTNTIIFGEDRNITEWFWQTSVVVGSQLYVAGGAYYNYSDGCFIAYPLEQDIIIDLSQSWTNDTIPSKLVSRGSATAVRRPMLWHDEGANKIYRYGGWPLAEDGTYSQSLWSLDTSDLTSGSWSSTTTTGTNGLENDSHAPSGSAYTYANDTFYALGGSTPDWQSAIQGLLRYDGATGTWTNDSSVGATSSGYWSMAAAAAVPGFGSAGYLVFLGGTTLETAPGSTSSMLLINLSMVTHYDLASDTWYQQPVTGDIPPSRSSFCSVSASTTDTFELFIFGGSTDDTTDTNNADDTGFLNVYTLSLPAFRWFKSSESTSSRRANHHCTLIGNR</sequence>
<dbReference type="EMBL" id="JAKLMC020000014">
    <property type="protein sequence ID" value="KAK5952698.1"/>
    <property type="molecule type" value="Genomic_DNA"/>
</dbReference>
<evidence type="ECO:0008006" key="7">
    <source>
        <dbReference type="Google" id="ProtNLM"/>
    </source>
</evidence>
<dbReference type="InterPro" id="IPR015915">
    <property type="entry name" value="Kelch-typ_b-propeller"/>
</dbReference>
<evidence type="ECO:0000313" key="5">
    <source>
        <dbReference type="EMBL" id="KAK5952698.1"/>
    </source>
</evidence>